<dbReference type="InterPro" id="IPR001845">
    <property type="entry name" value="HTH_ArsR_DNA-bd_dom"/>
</dbReference>
<dbReference type="PRINTS" id="PR00778">
    <property type="entry name" value="HTHARSR"/>
</dbReference>
<dbReference type="CDD" id="cd00090">
    <property type="entry name" value="HTH_ARSR"/>
    <property type="match status" value="1"/>
</dbReference>
<dbReference type="RefSeq" id="WP_149635447.1">
    <property type="nucleotide sequence ID" value="NZ_VNIP01000008.1"/>
</dbReference>
<evidence type="ECO:0000313" key="2">
    <source>
        <dbReference type="EMBL" id="KAA1180191.1"/>
    </source>
</evidence>
<accession>A0A5B0W2E2</accession>
<name>A0A5B0W2E2_RHITR</name>
<dbReference type="InterPro" id="IPR011991">
    <property type="entry name" value="ArsR-like_HTH"/>
</dbReference>
<dbReference type="InterPro" id="IPR036390">
    <property type="entry name" value="WH_DNA-bd_sf"/>
</dbReference>
<dbReference type="SUPFAM" id="SSF46785">
    <property type="entry name" value="Winged helix' DNA-binding domain"/>
    <property type="match status" value="1"/>
</dbReference>
<evidence type="ECO:0000259" key="1">
    <source>
        <dbReference type="PROSITE" id="PS50987"/>
    </source>
</evidence>
<dbReference type="PROSITE" id="PS50987">
    <property type="entry name" value="HTH_ARSR_2"/>
    <property type="match status" value="1"/>
</dbReference>
<dbReference type="Proteomes" id="UP000323608">
    <property type="component" value="Unassembled WGS sequence"/>
</dbReference>
<reference evidence="2 3" key="1">
    <citation type="submission" date="2019-07" db="EMBL/GenBank/DDBJ databases">
        <title>The Draft Genome Sequence of Rhizobium tropici SARCC-755 Associated with Superior Nodulation on Pigeonpea (Cajanus cajan (L.) Millsp.).</title>
        <authorList>
            <person name="Bopape F.L."/>
            <person name="Hassen A.I."/>
            <person name="Swanevelder Z.H."/>
            <person name="Gwata E.T."/>
        </authorList>
    </citation>
    <scope>NUCLEOTIDE SEQUENCE [LARGE SCALE GENOMIC DNA]</scope>
    <source>
        <strain evidence="2 3">SARCC-755</strain>
    </source>
</reference>
<gene>
    <name evidence="2" type="ORF">FP026_15200</name>
</gene>
<evidence type="ECO:0000313" key="3">
    <source>
        <dbReference type="Proteomes" id="UP000323608"/>
    </source>
</evidence>
<dbReference type="InterPro" id="IPR036388">
    <property type="entry name" value="WH-like_DNA-bd_sf"/>
</dbReference>
<dbReference type="SMART" id="SM00418">
    <property type="entry name" value="HTH_ARSR"/>
    <property type="match status" value="1"/>
</dbReference>
<dbReference type="PANTHER" id="PTHR38600">
    <property type="entry name" value="TRANSCRIPTIONAL REGULATORY PROTEIN"/>
    <property type="match status" value="1"/>
</dbReference>
<dbReference type="OrthoDB" id="9790747at2"/>
<comment type="caution">
    <text evidence="2">The sequence shown here is derived from an EMBL/GenBank/DDBJ whole genome shotgun (WGS) entry which is preliminary data.</text>
</comment>
<protein>
    <submittedName>
        <fullName evidence="2">Winged helix-turn-helix transcriptional regulator</fullName>
    </submittedName>
</protein>
<dbReference type="AlphaFoldDB" id="A0A5B0W2E2"/>
<proteinExistence type="predicted"/>
<dbReference type="Pfam" id="PF12840">
    <property type="entry name" value="HTH_20"/>
    <property type="match status" value="1"/>
</dbReference>
<organism evidence="2 3">
    <name type="scientific">Rhizobium tropici</name>
    <dbReference type="NCBI Taxonomy" id="398"/>
    <lineage>
        <taxon>Bacteria</taxon>
        <taxon>Pseudomonadati</taxon>
        <taxon>Pseudomonadota</taxon>
        <taxon>Alphaproteobacteria</taxon>
        <taxon>Hyphomicrobiales</taxon>
        <taxon>Rhizobiaceae</taxon>
        <taxon>Rhizobium/Agrobacterium group</taxon>
        <taxon>Rhizobium</taxon>
    </lineage>
</organism>
<dbReference type="PANTHER" id="PTHR38600:SF2">
    <property type="entry name" value="SLL0088 PROTEIN"/>
    <property type="match status" value="1"/>
</dbReference>
<dbReference type="NCBIfam" id="NF033788">
    <property type="entry name" value="HTH_metalloreg"/>
    <property type="match status" value="1"/>
</dbReference>
<feature type="domain" description="HTH arsR-type" evidence="1">
    <location>
        <begin position="1"/>
        <end position="94"/>
    </location>
</feature>
<dbReference type="EMBL" id="VNIP01000008">
    <property type="protein sequence ID" value="KAA1180191.1"/>
    <property type="molecule type" value="Genomic_DNA"/>
</dbReference>
<dbReference type="GO" id="GO:0003700">
    <property type="term" value="F:DNA-binding transcription factor activity"/>
    <property type="evidence" value="ECO:0007669"/>
    <property type="project" value="InterPro"/>
</dbReference>
<sequence length="114" mass="13009">MPNKNLSIESTFSALSDPTRRAVVQILSRAPATVSQLASSFAMALPSFTQHLGILEKAGLIVSRREGRTRICSLNPKALQDAEDWLASYRRQWEERFDRFETHLENMKKEKSDE</sequence>
<dbReference type="Gene3D" id="1.10.10.10">
    <property type="entry name" value="Winged helix-like DNA-binding domain superfamily/Winged helix DNA-binding domain"/>
    <property type="match status" value="1"/>
</dbReference>